<organism evidence="2 3">
    <name type="scientific">Globodera rostochiensis</name>
    <name type="common">Golden nematode worm</name>
    <name type="synonym">Heterodera rostochiensis</name>
    <dbReference type="NCBI Taxonomy" id="31243"/>
    <lineage>
        <taxon>Eukaryota</taxon>
        <taxon>Metazoa</taxon>
        <taxon>Ecdysozoa</taxon>
        <taxon>Nematoda</taxon>
        <taxon>Chromadorea</taxon>
        <taxon>Rhabditida</taxon>
        <taxon>Tylenchina</taxon>
        <taxon>Tylenchomorpha</taxon>
        <taxon>Tylenchoidea</taxon>
        <taxon>Heteroderidae</taxon>
        <taxon>Heteroderinae</taxon>
        <taxon>Globodera</taxon>
    </lineage>
</organism>
<dbReference type="WBParaSite" id="Gr19_v10_g12453.t1">
    <property type="protein sequence ID" value="Gr19_v10_g12453.t1"/>
    <property type="gene ID" value="Gr19_v10_g12453"/>
</dbReference>
<proteinExistence type="predicted"/>
<feature type="region of interest" description="Disordered" evidence="1">
    <location>
        <begin position="1"/>
        <end position="63"/>
    </location>
</feature>
<feature type="compositionally biased region" description="Basic and acidic residues" evidence="1">
    <location>
        <begin position="11"/>
        <end position="27"/>
    </location>
</feature>
<accession>A0A914GZ45</accession>
<dbReference type="Proteomes" id="UP000887572">
    <property type="component" value="Unplaced"/>
</dbReference>
<evidence type="ECO:0000256" key="1">
    <source>
        <dbReference type="SAM" id="MobiDB-lite"/>
    </source>
</evidence>
<reference evidence="3" key="1">
    <citation type="submission" date="2022-11" db="UniProtKB">
        <authorList>
            <consortium name="WormBaseParasite"/>
        </authorList>
    </citation>
    <scope>IDENTIFICATION</scope>
</reference>
<feature type="compositionally biased region" description="Basic residues" evidence="1">
    <location>
        <begin position="1"/>
        <end position="10"/>
    </location>
</feature>
<keyword evidence="2" id="KW-1185">Reference proteome</keyword>
<evidence type="ECO:0000313" key="2">
    <source>
        <dbReference type="Proteomes" id="UP000887572"/>
    </source>
</evidence>
<protein>
    <submittedName>
        <fullName evidence="3">Uncharacterized protein</fullName>
    </submittedName>
</protein>
<sequence length="503" mass="56546">MTTKSTKRNTKKAEAVSRTSKTKDQKIEQFYSIGKETQDETDEDMEHSDGVPETLSDLTVPADQSAPIPEAIRAVDELLDSEVAKRIRTENEVTIRFCCPLYANVGTVEQTSFCLDDSLLKCVPPNASSDRRADVARLCPFDLLFLCRPQSRFRCALFERLRLKAVASGGNAIPYSNFVFTICYAFQISPSSLLFSNGGIAHCQQTNLFEQKLDKIASTWAPLSIRDDQKRLCLRYANIDLLLKVWHYLRFEHWTDRQLVSLCRAMARLYLDVGAREFRGQITRALQMTFSQLSPSGRVRTVLSQFLTSSLLLSADHCAHKAFDVFQMLSQLDHFEHSLRLLAMQIVLKSIISKGKAERSNLSLAAAPVNLGDVLAHLPAAVSVLSSSAENEFGKTSEETNGETIFSLASTVVYLACNRWVDAITADDRVLLSTRDESEASLEEALQRIRQTNGQLNRRNINDKMVQTWAQSEHRIREALSNRQRGQLRFVGSSSEDDDDDSL</sequence>
<name>A0A914GZ45_GLORO</name>
<dbReference type="AlphaFoldDB" id="A0A914GZ45"/>
<evidence type="ECO:0000313" key="3">
    <source>
        <dbReference type="WBParaSite" id="Gr19_v10_g12453.t1"/>
    </source>
</evidence>